<dbReference type="EMBL" id="CAJVQC010013066">
    <property type="protein sequence ID" value="CAG8644670.1"/>
    <property type="molecule type" value="Genomic_DNA"/>
</dbReference>
<accession>A0ACA9NBS2</accession>
<sequence length="338" mass="39097">MSAKKQEQIQQFLTNKVNVIMSSYKTDSATNEPVYYLKDSKNVLWEWFYKEYPDGMKHSSFYVYLQGNQYIYRENLGGLCQTCSKYGYDTFDEISDYIQGNIKCHYTVFSNGKNSLPGNSNWFEWQWPITGKFAGCILMHAISNIRNWKIFSPADLEKLCKKDIHKPNPEISTHTTPCSDWEISIPNTSHLNPTCLNKRNLIKELSLRGIEVNEKENRSILVLNLKIQLENDIKNAKLGCDINPGVLIISSTNTINFSLPSGWALKKKQKYREKGIGKRIAKNEADKSDHYTAQDMYEALQQRVLEGEIEAEAIPKVSTIQSWIGYYTRQYREYAAQM</sequence>
<protein>
    <submittedName>
        <fullName evidence="1">33780_t:CDS:1</fullName>
    </submittedName>
</protein>
<gene>
    <name evidence="1" type="ORF">RPERSI_LOCUS7621</name>
</gene>
<name>A0ACA9NBS2_9GLOM</name>
<proteinExistence type="predicted"/>
<reference evidence="1" key="1">
    <citation type="submission" date="2021-06" db="EMBL/GenBank/DDBJ databases">
        <authorList>
            <person name="Kallberg Y."/>
            <person name="Tangrot J."/>
            <person name="Rosling A."/>
        </authorList>
    </citation>
    <scope>NUCLEOTIDE SEQUENCE</scope>
    <source>
        <strain evidence="1">MA461A</strain>
    </source>
</reference>
<keyword evidence="2" id="KW-1185">Reference proteome</keyword>
<evidence type="ECO:0000313" key="1">
    <source>
        <dbReference type="EMBL" id="CAG8644670.1"/>
    </source>
</evidence>
<comment type="caution">
    <text evidence="1">The sequence shown here is derived from an EMBL/GenBank/DDBJ whole genome shotgun (WGS) entry which is preliminary data.</text>
</comment>
<feature type="non-terminal residue" evidence="1">
    <location>
        <position position="338"/>
    </location>
</feature>
<organism evidence="1 2">
    <name type="scientific">Racocetra persica</name>
    <dbReference type="NCBI Taxonomy" id="160502"/>
    <lineage>
        <taxon>Eukaryota</taxon>
        <taxon>Fungi</taxon>
        <taxon>Fungi incertae sedis</taxon>
        <taxon>Mucoromycota</taxon>
        <taxon>Glomeromycotina</taxon>
        <taxon>Glomeromycetes</taxon>
        <taxon>Diversisporales</taxon>
        <taxon>Gigasporaceae</taxon>
        <taxon>Racocetra</taxon>
    </lineage>
</organism>
<evidence type="ECO:0000313" key="2">
    <source>
        <dbReference type="Proteomes" id="UP000789920"/>
    </source>
</evidence>
<dbReference type="Proteomes" id="UP000789920">
    <property type="component" value="Unassembled WGS sequence"/>
</dbReference>